<name>A0A6N2V6W3_9BACE</name>
<sequence length="34" mass="4051">MTKEENNNTFRYVVTPFRFTGTVITSMSEHNRKN</sequence>
<gene>
    <name evidence="1" type="ORF">BFLFYP10_02047</name>
</gene>
<dbReference type="AlphaFoldDB" id="A0A6N2V6W3"/>
<accession>A0A6N2V6W3</accession>
<organism evidence="1">
    <name type="scientific">Bacteroides faecis</name>
    <dbReference type="NCBI Taxonomy" id="674529"/>
    <lineage>
        <taxon>Bacteria</taxon>
        <taxon>Pseudomonadati</taxon>
        <taxon>Bacteroidota</taxon>
        <taxon>Bacteroidia</taxon>
        <taxon>Bacteroidales</taxon>
        <taxon>Bacteroidaceae</taxon>
        <taxon>Bacteroides</taxon>
    </lineage>
</organism>
<evidence type="ECO:0000313" key="1">
    <source>
        <dbReference type="EMBL" id="VYT25908.1"/>
    </source>
</evidence>
<reference evidence="1" key="1">
    <citation type="submission" date="2019-11" db="EMBL/GenBank/DDBJ databases">
        <authorList>
            <person name="Feng L."/>
        </authorList>
    </citation>
    <scope>NUCLEOTIDE SEQUENCE</scope>
    <source>
        <strain evidence="1">BfaecisLFYP10</strain>
    </source>
</reference>
<dbReference type="EMBL" id="CACRSZ010000049">
    <property type="protein sequence ID" value="VYT25908.1"/>
    <property type="molecule type" value="Genomic_DNA"/>
</dbReference>
<proteinExistence type="predicted"/>
<protein>
    <submittedName>
        <fullName evidence="1">Uncharacterized protein</fullName>
    </submittedName>
</protein>